<evidence type="ECO:0000256" key="1">
    <source>
        <dbReference type="SAM" id="MobiDB-lite"/>
    </source>
</evidence>
<gene>
    <name evidence="2" type="ORF">FPRO_07340</name>
</gene>
<feature type="region of interest" description="Disordered" evidence="1">
    <location>
        <begin position="47"/>
        <end position="75"/>
    </location>
</feature>
<name>A0A1L7VTL1_FUSPR</name>
<comment type="caution">
    <text evidence="2">The sequence shown here is derived from an EMBL/GenBank/DDBJ whole genome shotgun (WGS) entry which is preliminary data.</text>
</comment>
<evidence type="ECO:0000313" key="3">
    <source>
        <dbReference type="Proteomes" id="UP000183971"/>
    </source>
</evidence>
<evidence type="ECO:0008006" key="4">
    <source>
        <dbReference type="Google" id="ProtNLM"/>
    </source>
</evidence>
<dbReference type="AlphaFoldDB" id="A0A1L7VTL1"/>
<dbReference type="SUPFAM" id="SSF54695">
    <property type="entry name" value="POZ domain"/>
    <property type="match status" value="1"/>
</dbReference>
<organism evidence="2 3">
    <name type="scientific">Fusarium proliferatum (strain ET1)</name>
    <name type="common">Orchid endophyte fungus</name>
    <dbReference type="NCBI Taxonomy" id="1227346"/>
    <lineage>
        <taxon>Eukaryota</taxon>
        <taxon>Fungi</taxon>
        <taxon>Dikarya</taxon>
        <taxon>Ascomycota</taxon>
        <taxon>Pezizomycotina</taxon>
        <taxon>Sordariomycetes</taxon>
        <taxon>Hypocreomycetidae</taxon>
        <taxon>Hypocreales</taxon>
        <taxon>Nectriaceae</taxon>
        <taxon>Fusarium</taxon>
        <taxon>Fusarium fujikuroi species complex</taxon>
    </lineage>
</organism>
<evidence type="ECO:0000313" key="2">
    <source>
        <dbReference type="EMBL" id="CZR43743.1"/>
    </source>
</evidence>
<dbReference type="InterPro" id="IPR011333">
    <property type="entry name" value="SKP1/BTB/POZ_sf"/>
</dbReference>
<reference evidence="3" key="1">
    <citation type="journal article" date="2016" name="Genome Biol. Evol.">
        <title>Comparative 'omics' of the Fusarium fujikuroi species complex highlights differences in genetic potential and metabolite synthesis.</title>
        <authorList>
            <person name="Niehaus E.-M."/>
            <person name="Muensterkoetter M."/>
            <person name="Proctor R.H."/>
            <person name="Brown D.W."/>
            <person name="Sharon A."/>
            <person name="Idan Y."/>
            <person name="Oren-Young L."/>
            <person name="Sieber C.M."/>
            <person name="Novak O."/>
            <person name="Pencik A."/>
            <person name="Tarkowska D."/>
            <person name="Hromadova K."/>
            <person name="Freeman S."/>
            <person name="Maymon M."/>
            <person name="Elazar M."/>
            <person name="Youssef S.A."/>
            <person name="El-Shabrawy E.S.M."/>
            <person name="Shalaby A.B.A."/>
            <person name="Houterman P."/>
            <person name="Brock N.L."/>
            <person name="Burkhardt I."/>
            <person name="Tsavkelova E.A."/>
            <person name="Dickschat J.S."/>
            <person name="Galuszka P."/>
            <person name="Gueldener U."/>
            <person name="Tudzynski B."/>
        </authorList>
    </citation>
    <scope>NUCLEOTIDE SEQUENCE [LARGE SCALE GENOMIC DNA]</scope>
    <source>
        <strain evidence="3">ET1</strain>
    </source>
</reference>
<keyword evidence="3" id="KW-1185">Reference proteome</keyword>
<protein>
    <recommendedName>
        <fullName evidence="4">BTB domain-containing protein</fullName>
    </recommendedName>
</protein>
<dbReference type="VEuPathDB" id="FungiDB:FPRO_07340"/>
<dbReference type="Gene3D" id="3.30.710.10">
    <property type="entry name" value="Potassium Channel Kv1.1, Chain A"/>
    <property type="match status" value="1"/>
</dbReference>
<dbReference type="EMBL" id="FJOF01000007">
    <property type="protein sequence ID" value="CZR43743.1"/>
    <property type="molecule type" value="Genomic_DNA"/>
</dbReference>
<dbReference type="RefSeq" id="XP_031084334.1">
    <property type="nucleotide sequence ID" value="XM_031218480.1"/>
</dbReference>
<dbReference type="Proteomes" id="UP000183971">
    <property type="component" value="Unassembled WGS sequence"/>
</dbReference>
<proteinExistence type="predicted"/>
<dbReference type="GeneID" id="42052219"/>
<accession>A0A1L7VTL1</accession>
<sequence>MRDSLLLLDPRADALLILQKPNLHLLRAPIDEVVSVIRTADEANSPIPLEIQQGDTTEPPKTNDDLRSLQPYQENGDPNQIVFRVSARHLCLASPVFRKAIQGNFKESKLNEQGLLEITTSEWNAEALLILLDIIHGHHYCVPKQPGLAIIAQIGAIVDYYDCLEAVKIVFSYWHASIGNRKTYRSLPSPEDDIMHKGLFGDGETTMLFMAWMARDQECFKGLTRSAVLTTNGLVETHLPMPAQILEKINNKRCEIIDQMISQIYSLVDDLIEGRVGCSEECSCRLLGFLMKQMNQQSLPTEKPERPFWGYSVVYIRRIIGRVQTRRCNTSGCTLQARLGLYQKKNELGTAVPGLDLDDFQ</sequence>